<protein>
    <submittedName>
        <fullName evidence="2">Uncharacterized protein</fullName>
    </submittedName>
</protein>
<evidence type="ECO:0000313" key="2">
    <source>
        <dbReference type="EMBL" id="GAB1312642.1"/>
    </source>
</evidence>
<evidence type="ECO:0000313" key="3">
    <source>
        <dbReference type="Proteomes" id="UP001628179"/>
    </source>
</evidence>
<proteinExistence type="predicted"/>
<dbReference type="GeneID" id="98173597"/>
<reference evidence="2 3" key="1">
    <citation type="submission" date="2024-09" db="EMBL/GenBank/DDBJ databases">
        <title>Itraconazole resistance in Madurella fahalii resulting from another homologue of gene encoding cytochrome P450 14-alpha sterol demethylase (CYP51).</title>
        <authorList>
            <person name="Yoshioka I."/>
            <person name="Fahal A.H."/>
            <person name="Kaneko S."/>
            <person name="Yaguchi T."/>
        </authorList>
    </citation>
    <scope>NUCLEOTIDE SEQUENCE [LARGE SCALE GENOMIC DNA]</scope>
    <source>
        <strain evidence="2 3">IFM 68171</strain>
    </source>
</reference>
<gene>
    <name evidence="2" type="ORF">MFIFM68171_02852</name>
</gene>
<dbReference type="Proteomes" id="UP001628179">
    <property type="component" value="Unassembled WGS sequence"/>
</dbReference>
<dbReference type="RefSeq" id="XP_070914375.1">
    <property type="nucleotide sequence ID" value="XM_071058274.1"/>
</dbReference>
<keyword evidence="3" id="KW-1185">Reference proteome</keyword>
<sequence length="154" mass="16788">MKLLFLIVIFLSAAVSHPSAQAPCRSEAGCIRPPYQMVHLVFHAAAATYDLTIPSDGQSHPTNNGLNVNLITAPDFNIDQCQFSTHQPATFVWQTTKDNPPVSEYAVGPPQPVDAVTCRGTCIPTYGTCFENNAYIGHCCNGYCAATKCRPWRL</sequence>
<name>A0ABQ0G4G8_9PEZI</name>
<keyword evidence="1" id="KW-0732">Signal</keyword>
<accession>A0ABQ0G4G8</accession>
<evidence type="ECO:0000256" key="1">
    <source>
        <dbReference type="SAM" id="SignalP"/>
    </source>
</evidence>
<feature type="signal peptide" evidence="1">
    <location>
        <begin position="1"/>
        <end position="16"/>
    </location>
</feature>
<feature type="chain" id="PRO_5046577121" evidence="1">
    <location>
        <begin position="17"/>
        <end position="154"/>
    </location>
</feature>
<organism evidence="2 3">
    <name type="scientific">Madurella fahalii</name>
    <dbReference type="NCBI Taxonomy" id="1157608"/>
    <lineage>
        <taxon>Eukaryota</taxon>
        <taxon>Fungi</taxon>
        <taxon>Dikarya</taxon>
        <taxon>Ascomycota</taxon>
        <taxon>Pezizomycotina</taxon>
        <taxon>Sordariomycetes</taxon>
        <taxon>Sordariomycetidae</taxon>
        <taxon>Sordariales</taxon>
        <taxon>Sordariales incertae sedis</taxon>
        <taxon>Madurella</taxon>
    </lineage>
</organism>
<dbReference type="EMBL" id="BAAFSV010000002">
    <property type="protein sequence ID" value="GAB1312642.1"/>
    <property type="molecule type" value="Genomic_DNA"/>
</dbReference>
<comment type="caution">
    <text evidence="2">The sequence shown here is derived from an EMBL/GenBank/DDBJ whole genome shotgun (WGS) entry which is preliminary data.</text>
</comment>